<reference evidence="3 4" key="1">
    <citation type="submission" date="2019-02" db="EMBL/GenBank/DDBJ databases">
        <title>Deep-cultivation of Planctomycetes and their phenomic and genomic characterization uncovers novel biology.</title>
        <authorList>
            <person name="Wiegand S."/>
            <person name="Jogler M."/>
            <person name="Boedeker C."/>
            <person name="Pinto D."/>
            <person name="Vollmers J."/>
            <person name="Rivas-Marin E."/>
            <person name="Kohn T."/>
            <person name="Peeters S.H."/>
            <person name="Heuer A."/>
            <person name="Rast P."/>
            <person name="Oberbeckmann S."/>
            <person name="Bunk B."/>
            <person name="Jeske O."/>
            <person name="Meyerdierks A."/>
            <person name="Storesund J.E."/>
            <person name="Kallscheuer N."/>
            <person name="Luecker S."/>
            <person name="Lage O.M."/>
            <person name="Pohl T."/>
            <person name="Merkel B.J."/>
            <person name="Hornburger P."/>
            <person name="Mueller R.-W."/>
            <person name="Bruemmer F."/>
            <person name="Labrenz M."/>
            <person name="Spormann A.M."/>
            <person name="Op den Camp H."/>
            <person name="Overmann J."/>
            <person name="Amann R."/>
            <person name="Jetten M.S.M."/>
            <person name="Mascher T."/>
            <person name="Medema M.H."/>
            <person name="Devos D.P."/>
            <person name="Kaster A.-K."/>
            <person name="Ovreas L."/>
            <person name="Rohde M."/>
            <person name="Galperin M.Y."/>
            <person name="Jogler C."/>
        </authorList>
    </citation>
    <scope>NUCLEOTIDE SEQUENCE [LARGE SCALE GENOMIC DNA]</scope>
    <source>
        <strain evidence="3 4">HG15A2</strain>
    </source>
</reference>
<evidence type="ECO:0000313" key="3">
    <source>
        <dbReference type="EMBL" id="QDS98744.1"/>
    </source>
</evidence>
<dbReference type="AlphaFoldDB" id="A0A517MV30"/>
<sequence precursor="true">MRFRHATVLSLLTLFTLATFAHADDHEGKSEKNDKKEKGFSALLGEDAAQKWIGYKTQEWPKNWKVEEGVLSRTAGGGDIMTSEKYDNFDLRFDWKISEGGNSGVLYHVSTGDAQPYKSGMEYQVLDNESHKDGGNTMTSAGSLYAMYAPTKQVVKPAGEWNTGRIVVRGNRIKHFLNGKIVVDAERNGEEWNRKLAASKFATWEKFAKNKNGHISLQDHGNDVWYRNVRIKKLKAGKQKADNLK</sequence>
<dbReference type="Proteomes" id="UP000319852">
    <property type="component" value="Chromosome"/>
</dbReference>
<evidence type="ECO:0000259" key="2">
    <source>
        <dbReference type="Pfam" id="PF06439"/>
    </source>
</evidence>
<dbReference type="Gene3D" id="2.60.120.560">
    <property type="entry name" value="Exo-inulinase, domain 1"/>
    <property type="match status" value="1"/>
</dbReference>
<dbReference type="InterPro" id="IPR010496">
    <property type="entry name" value="AL/BT2_dom"/>
</dbReference>
<dbReference type="GO" id="GO:0016787">
    <property type="term" value="F:hydrolase activity"/>
    <property type="evidence" value="ECO:0007669"/>
    <property type="project" value="InterPro"/>
</dbReference>
<proteinExistence type="predicted"/>
<dbReference type="EMBL" id="CP036263">
    <property type="protein sequence ID" value="QDS98744.1"/>
    <property type="molecule type" value="Genomic_DNA"/>
</dbReference>
<evidence type="ECO:0000256" key="1">
    <source>
        <dbReference type="SAM" id="SignalP"/>
    </source>
</evidence>
<keyword evidence="4" id="KW-1185">Reference proteome</keyword>
<dbReference type="KEGG" id="amob:HG15A2_20270"/>
<accession>A0A517MV30</accession>
<dbReference type="RefSeq" id="WP_145059978.1">
    <property type="nucleotide sequence ID" value="NZ_CP036263.1"/>
</dbReference>
<feature type="signal peptide" evidence="1">
    <location>
        <begin position="1"/>
        <end position="23"/>
    </location>
</feature>
<feature type="chain" id="PRO_5022037744" description="3-keto-alpha-glucoside-1,2-lyase/3-keto-2-hydroxy-glucal hydratase domain-containing protein" evidence="1">
    <location>
        <begin position="24"/>
        <end position="245"/>
    </location>
</feature>
<keyword evidence="1" id="KW-0732">Signal</keyword>
<feature type="domain" description="3-keto-alpha-glucoside-1,2-lyase/3-keto-2-hydroxy-glucal hydratase" evidence="2">
    <location>
        <begin position="43"/>
        <end position="232"/>
    </location>
</feature>
<evidence type="ECO:0000313" key="4">
    <source>
        <dbReference type="Proteomes" id="UP000319852"/>
    </source>
</evidence>
<gene>
    <name evidence="3" type="ORF">HG15A2_20270</name>
</gene>
<dbReference type="Pfam" id="PF06439">
    <property type="entry name" value="3keto-disac_hyd"/>
    <property type="match status" value="1"/>
</dbReference>
<protein>
    <recommendedName>
        <fullName evidence="2">3-keto-alpha-glucoside-1,2-lyase/3-keto-2-hydroxy-glucal hydratase domain-containing protein</fullName>
    </recommendedName>
</protein>
<organism evidence="3 4">
    <name type="scientific">Adhaeretor mobilis</name>
    <dbReference type="NCBI Taxonomy" id="1930276"/>
    <lineage>
        <taxon>Bacteria</taxon>
        <taxon>Pseudomonadati</taxon>
        <taxon>Planctomycetota</taxon>
        <taxon>Planctomycetia</taxon>
        <taxon>Pirellulales</taxon>
        <taxon>Lacipirellulaceae</taxon>
        <taxon>Adhaeretor</taxon>
    </lineage>
</organism>
<name>A0A517MV30_9BACT</name>
<dbReference type="OrthoDB" id="9814708at2"/>